<proteinExistence type="predicted"/>
<dbReference type="AlphaFoldDB" id="A0A2D4JZF2"/>
<reference evidence="1" key="1">
    <citation type="submission" date="2017-07" db="EMBL/GenBank/DDBJ databases">
        <authorList>
            <person name="Mikheyev A."/>
            <person name="Grau M."/>
        </authorList>
    </citation>
    <scope>NUCLEOTIDE SEQUENCE</scope>
    <source>
        <tissue evidence="1">Venom_gland</tissue>
    </source>
</reference>
<organism evidence="1">
    <name type="scientific">Micrurus paraensis</name>
    <dbReference type="NCBI Taxonomy" id="1970185"/>
    <lineage>
        <taxon>Eukaryota</taxon>
        <taxon>Metazoa</taxon>
        <taxon>Chordata</taxon>
        <taxon>Craniata</taxon>
        <taxon>Vertebrata</taxon>
        <taxon>Euteleostomi</taxon>
        <taxon>Lepidosauria</taxon>
        <taxon>Squamata</taxon>
        <taxon>Bifurcata</taxon>
        <taxon>Unidentata</taxon>
        <taxon>Episquamata</taxon>
        <taxon>Toxicofera</taxon>
        <taxon>Serpentes</taxon>
        <taxon>Colubroidea</taxon>
        <taxon>Elapidae</taxon>
        <taxon>Elapinae</taxon>
        <taxon>Micrurus</taxon>
    </lineage>
</organism>
<sequence length="138" mass="15140">MKEGPEQDGSNIWGKRKCLLGQRRERGTINIEDDPASLFCSFPHWEGAILGFPCLAAPPPFPAAHFLHFLLNSVQVVWGGGVAALATSSSSSLFCVVTFVQWQLAKKPASRTIKRLVSAGGPLIQVMLWCRLLFQPCM</sequence>
<reference evidence="1" key="2">
    <citation type="submission" date="2017-11" db="EMBL/GenBank/DDBJ databases">
        <title>Coralsnake Venomics: Analyses of Venom Gland Transcriptomes and Proteomes of Six Brazilian Taxa.</title>
        <authorList>
            <person name="Aird S.D."/>
            <person name="Jorge da Silva N."/>
            <person name="Qiu L."/>
            <person name="Villar-Briones A."/>
            <person name="Aparecida-Saddi V."/>
            <person name="Campos-Telles M.P."/>
            <person name="Grau M."/>
            <person name="Mikheyev A.S."/>
        </authorList>
    </citation>
    <scope>NUCLEOTIDE SEQUENCE</scope>
    <source>
        <tissue evidence="1">Venom_gland</tissue>
    </source>
</reference>
<name>A0A2D4JZF2_9SAUR</name>
<evidence type="ECO:0000313" key="1">
    <source>
        <dbReference type="EMBL" id="LAB01846.1"/>
    </source>
</evidence>
<dbReference type="EMBL" id="IACL01020148">
    <property type="protein sequence ID" value="LAB01846.1"/>
    <property type="molecule type" value="Transcribed_RNA"/>
</dbReference>
<protein>
    <submittedName>
        <fullName evidence="1">Uncharacterized protein</fullName>
    </submittedName>
</protein>
<accession>A0A2D4JZF2</accession>